<name>A0ABV8GK49_9ACTN</name>
<keyword evidence="1" id="KW-0645">Protease</keyword>
<comment type="caution">
    <text evidence="8">The sequence shown here is derived from an EMBL/GenBank/DDBJ whole genome shotgun (WGS) entry which is preliminary data.</text>
</comment>
<dbReference type="InterPro" id="IPR028090">
    <property type="entry name" value="JAB_dom_prok"/>
</dbReference>
<proteinExistence type="predicted"/>
<evidence type="ECO:0000256" key="1">
    <source>
        <dbReference type="ARBA" id="ARBA00022670"/>
    </source>
</evidence>
<reference evidence="9" key="1">
    <citation type="journal article" date="2019" name="Int. J. Syst. Evol. Microbiol.">
        <title>The Global Catalogue of Microorganisms (GCM) 10K type strain sequencing project: providing services to taxonomists for standard genome sequencing and annotation.</title>
        <authorList>
            <consortium name="The Broad Institute Genomics Platform"/>
            <consortium name="The Broad Institute Genome Sequencing Center for Infectious Disease"/>
            <person name="Wu L."/>
            <person name="Ma J."/>
        </authorList>
    </citation>
    <scope>NUCLEOTIDE SEQUENCE [LARGE SCALE GENOMIC DNA]</scope>
    <source>
        <strain evidence="9">TBRC 1276</strain>
    </source>
</reference>
<evidence type="ECO:0000256" key="2">
    <source>
        <dbReference type="ARBA" id="ARBA00022723"/>
    </source>
</evidence>
<dbReference type="Pfam" id="PF14464">
    <property type="entry name" value="Prok-JAB"/>
    <property type="match status" value="1"/>
</dbReference>
<keyword evidence="3" id="KW-0378">Hydrolase</keyword>
<evidence type="ECO:0000256" key="4">
    <source>
        <dbReference type="ARBA" id="ARBA00022833"/>
    </source>
</evidence>
<dbReference type="EMBL" id="JBHSBI010000027">
    <property type="protein sequence ID" value="MFC4013395.1"/>
    <property type="molecule type" value="Genomic_DNA"/>
</dbReference>
<feature type="region of interest" description="Disordered" evidence="6">
    <location>
        <begin position="1"/>
        <end position="20"/>
    </location>
</feature>
<accession>A0ABV8GK49</accession>
<dbReference type="SUPFAM" id="SSF102712">
    <property type="entry name" value="JAB1/MPN domain"/>
    <property type="match status" value="1"/>
</dbReference>
<keyword evidence="5" id="KW-0482">Metalloprotease</keyword>
<keyword evidence="9" id="KW-1185">Reference proteome</keyword>
<feature type="domain" description="JAB" evidence="7">
    <location>
        <begin position="7"/>
        <end position="114"/>
    </location>
</feature>
<gene>
    <name evidence="8" type="ORF">ACFOY2_39640</name>
</gene>
<sequence>MRVRLAAQATDKLRRHARPTTNRERGGLLLGWWDHGDIIIQLAVEVGDPGATFTTWTRHETAAQRALDNARATLSDPLIGYVGDWHTHPAPIGASPTDEAALRRASRQYDQPIALIVTLPDGSLDVHTARAGWCRPAHVVIEHTET</sequence>
<dbReference type="Gene3D" id="3.40.140.10">
    <property type="entry name" value="Cytidine Deaminase, domain 2"/>
    <property type="match status" value="1"/>
</dbReference>
<keyword evidence="4" id="KW-0862">Zinc</keyword>
<dbReference type="RefSeq" id="WP_379533263.1">
    <property type="nucleotide sequence ID" value="NZ_JBHSBI010000027.1"/>
</dbReference>
<organism evidence="8 9">
    <name type="scientific">Nonomuraea purpurea</name>
    <dbReference type="NCBI Taxonomy" id="1849276"/>
    <lineage>
        <taxon>Bacteria</taxon>
        <taxon>Bacillati</taxon>
        <taxon>Actinomycetota</taxon>
        <taxon>Actinomycetes</taxon>
        <taxon>Streptosporangiales</taxon>
        <taxon>Streptosporangiaceae</taxon>
        <taxon>Nonomuraea</taxon>
    </lineage>
</organism>
<evidence type="ECO:0000256" key="6">
    <source>
        <dbReference type="SAM" id="MobiDB-lite"/>
    </source>
</evidence>
<dbReference type="Proteomes" id="UP001595851">
    <property type="component" value="Unassembled WGS sequence"/>
</dbReference>
<evidence type="ECO:0000313" key="9">
    <source>
        <dbReference type="Proteomes" id="UP001595851"/>
    </source>
</evidence>
<keyword evidence="2" id="KW-0479">Metal-binding</keyword>
<evidence type="ECO:0000256" key="5">
    <source>
        <dbReference type="ARBA" id="ARBA00023049"/>
    </source>
</evidence>
<evidence type="ECO:0000256" key="3">
    <source>
        <dbReference type="ARBA" id="ARBA00022801"/>
    </source>
</evidence>
<evidence type="ECO:0000313" key="8">
    <source>
        <dbReference type="EMBL" id="MFC4013395.1"/>
    </source>
</evidence>
<protein>
    <submittedName>
        <fullName evidence="8">Mov34/MPN/PAD-1 family protein</fullName>
    </submittedName>
</protein>
<evidence type="ECO:0000259" key="7">
    <source>
        <dbReference type="Pfam" id="PF14464"/>
    </source>
</evidence>